<dbReference type="InterPro" id="IPR050288">
    <property type="entry name" value="Cellulose_deg_GH3"/>
</dbReference>
<dbReference type="InterPro" id="IPR002772">
    <property type="entry name" value="Glyco_hydro_3_C"/>
</dbReference>
<dbReference type="Gene3D" id="2.60.40.10">
    <property type="entry name" value="Immunoglobulins"/>
    <property type="match status" value="1"/>
</dbReference>
<dbReference type="Pfam" id="PF14310">
    <property type="entry name" value="Fn3-like"/>
    <property type="match status" value="1"/>
</dbReference>
<evidence type="ECO:0000256" key="2">
    <source>
        <dbReference type="ARBA" id="ARBA00022801"/>
    </source>
</evidence>
<dbReference type="SUPFAM" id="SSF51445">
    <property type="entry name" value="(Trans)glycosidases"/>
    <property type="match status" value="1"/>
</dbReference>
<evidence type="ECO:0000313" key="4">
    <source>
        <dbReference type="EMBL" id="HJA02609.1"/>
    </source>
</evidence>
<dbReference type="Gene3D" id="3.20.20.300">
    <property type="entry name" value="Glycoside hydrolase, family 3, N-terminal domain"/>
    <property type="match status" value="1"/>
</dbReference>
<comment type="similarity">
    <text evidence="1">Belongs to the glycosyl hydrolase 3 family.</text>
</comment>
<dbReference type="GO" id="GO:0005975">
    <property type="term" value="P:carbohydrate metabolic process"/>
    <property type="evidence" value="ECO:0007669"/>
    <property type="project" value="InterPro"/>
</dbReference>
<dbReference type="Pfam" id="PF01915">
    <property type="entry name" value="Glyco_hydro_3_C"/>
    <property type="match status" value="1"/>
</dbReference>
<proteinExistence type="inferred from homology"/>
<evidence type="ECO:0000259" key="3">
    <source>
        <dbReference type="SMART" id="SM01217"/>
    </source>
</evidence>
<protein>
    <submittedName>
        <fullName evidence="4">Glycoside hydrolase family 3 C-terminal domain-containing protein</fullName>
    </submittedName>
</protein>
<dbReference type="PANTHER" id="PTHR42715:SF10">
    <property type="entry name" value="BETA-GLUCOSIDASE"/>
    <property type="match status" value="1"/>
</dbReference>
<dbReference type="Gene3D" id="3.40.50.1700">
    <property type="entry name" value="Glycoside hydrolase family 3 C-terminal domain"/>
    <property type="match status" value="1"/>
</dbReference>
<dbReference type="SMART" id="SM01217">
    <property type="entry name" value="Fn3_like"/>
    <property type="match status" value="1"/>
</dbReference>
<evidence type="ECO:0000313" key="5">
    <source>
        <dbReference type="Proteomes" id="UP000824221"/>
    </source>
</evidence>
<dbReference type="EMBL" id="DXAJ01000065">
    <property type="protein sequence ID" value="HJA02609.1"/>
    <property type="molecule type" value="Genomic_DNA"/>
</dbReference>
<accession>A0A9D2KEH4</accession>
<gene>
    <name evidence="4" type="ORF">H9797_04425</name>
</gene>
<dbReference type="InterPro" id="IPR013783">
    <property type="entry name" value="Ig-like_fold"/>
</dbReference>
<dbReference type="SUPFAM" id="SSF52279">
    <property type="entry name" value="Beta-D-glucan exohydrolase, C-terminal domain"/>
    <property type="match status" value="1"/>
</dbReference>
<keyword evidence="2 4" id="KW-0378">Hydrolase</keyword>
<sequence length="664" mass="73659">MKRLTVNGLSAEEKLRLICSDGFWHTPSLGGKLPRVSVSDGPVGLRKELRYEDGRVETVPSVAYPAVQSLANSWSREGARAMGEALADDCIENEVDILLAPGVNIKRCPLNGRNFEYFSEDPYLAGTLAYEYIDGLQQSGVGACLKHYYCNNLEYNRFEQSSEVDERTLREIYLKPFELAAKAKPVSVMCAYNRINGVYASENKKGFRILREEFGFDGAIYSDWEAVRDRTAACKAGLDIEFPFNQKNYEKLVADYHAGLLSDEELDACAARVLDLVYRVEEMKTKRQIKHTKEERRAIAKKLAEESIVLLKNEGALPLQKGESVSVCGEYACPKRYSLFSGGGSSMVRNDEHFFDLPALLRERTGAEVRYDPAFGTQGIVSNWQKPHKAFHDAAVSETAIVCVGTGSDIEYEGGDRANMRLPGPQEEMILEVARRNENTVVVIFAGSPIDMSAWKDEVSAIVWAGFCGESGGEALADILAGLVSPSGKLSETMPLSLELTPAYGSYCDALVARYEEGLDVGYRYYDTYNIPVAFPFGHGLSYADFSYSALKAQAGEKLSLSFSLENTSDVSAKEVYEVYVHTVENFVYRPEKELKAYGKVTLGAHEKKEIEVELDSSAFAYWSTATDGWKVDDGVYEIMIGASSRDIRLSFKVEIKAGKLTVL</sequence>
<reference evidence="4" key="1">
    <citation type="journal article" date="2021" name="PeerJ">
        <title>Extensive microbial diversity within the chicken gut microbiome revealed by metagenomics and culture.</title>
        <authorList>
            <person name="Gilroy R."/>
            <person name="Ravi A."/>
            <person name="Getino M."/>
            <person name="Pursley I."/>
            <person name="Horton D.L."/>
            <person name="Alikhan N.F."/>
            <person name="Baker D."/>
            <person name="Gharbi K."/>
            <person name="Hall N."/>
            <person name="Watson M."/>
            <person name="Adriaenssens E.M."/>
            <person name="Foster-Nyarko E."/>
            <person name="Jarju S."/>
            <person name="Secka A."/>
            <person name="Antonio M."/>
            <person name="Oren A."/>
            <person name="Chaudhuri R.R."/>
            <person name="La Ragione R."/>
            <person name="Hildebrand F."/>
            <person name="Pallen M.J."/>
        </authorList>
    </citation>
    <scope>NUCLEOTIDE SEQUENCE</scope>
    <source>
        <strain evidence="4">CHK156-179</strain>
    </source>
</reference>
<reference evidence="4" key="2">
    <citation type="submission" date="2021-04" db="EMBL/GenBank/DDBJ databases">
        <authorList>
            <person name="Gilroy R."/>
        </authorList>
    </citation>
    <scope>NUCLEOTIDE SEQUENCE</scope>
    <source>
        <strain evidence="4">CHK156-179</strain>
    </source>
</reference>
<name>A0A9D2KEH4_9FIRM</name>
<organism evidence="4 5">
    <name type="scientific">Candidatus Gallimonas gallistercoris</name>
    <dbReference type="NCBI Taxonomy" id="2838602"/>
    <lineage>
        <taxon>Bacteria</taxon>
        <taxon>Bacillati</taxon>
        <taxon>Bacillota</taxon>
        <taxon>Clostridia</taxon>
        <taxon>Candidatus Gallimonas</taxon>
    </lineage>
</organism>
<dbReference type="InterPro" id="IPR017853">
    <property type="entry name" value="GH"/>
</dbReference>
<dbReference type="Proteomes" id="UP000824221">
    <property type="component" value="Unassembled WGS sequence"/>
</dbReference>
<dbReference type="Pfam" id="PF00933">
    <property type="entry name" value="Glyco_hydro_3"/>
    <property type="match status" value="1"/>
</dbReference>
<comment type="caution">
    <text evidence="4">The sequence shown here is derived from an EMBL/GenBank/DDBJ whole genome shotgun (WGS) entry which is preliminary data.</text>
</comment>
<dbReference type="PRINTS" id="PR00133">
    <property type="entry name" value="GLHYDRLASE3"/>
</dbReference>
<dbReference type="AlphaFoldDB" id="A0A9D2KEH4"/>
<feature type="domain" description="Fibronectin type III-like" evidence="3">
    <location>
        <begin position="575"/>
        <end position="645"/>
    </location>
</feature>
<dbReference type="InterPro" id="IPR026891">
    <property type="entry name" value="Fn3-like"/>
</dbReference>
<dbReference type="PANTHER" id="PTHR42715">
    <property type="entry name" value="BETA-GLUCOSIDASE"/>
    <property type="match status" value="1"/>
</dbReference>
<dbReference type="FunFam" id="2.60.40.10:FF:000495">
    <property type="entry name" value="Periplasmic beta-glucosidase"/>
    <property type="match status" value="1"/>
</dbReference>
<dbReference type="InterPro" id="IPR036962">
    <property type="entry name" value="Glyco_hydro_3_N_sf"/>
</dbReference>
<evidence type="ECO:0000256" key="1">
    <source>
        <dbReference type="ARBA" id="ARBA00005336"/>
    </source>
</evidence>
<dbReference type="GO" id="GO:0008422">
    <property type="term" value="F:beta-glucosidase activity"/>
    <property type="evidence" value="ECO:0007669"/>
    <property type="project" value="UniProtKB-ARBA"/>
</dbReference>
<dbReference type="InterPro" id="IPR036881">
    <property type="entry name" value="Glyco_hydro_3_C_sf"/>
</dbReference>
<dbReference type="InterPro" id="IPR001764">
    <property type="entry name" value="Glyco_hydro_3_N"/>
</dbReference>